<reference evidence="2 3" key="1">
    <citation type="submission" date="2020-02" db="EMBL/GenBank/DDBJ databases">
        <title>Genome sequence of Roseobacter ponti.</title>
        <authorList>
            <person name="Hollensteiner J."/>
            <person name="Schneider D."/>
            <person name="Poehlein A."/>
            <person name="Daniel R."/>
        </authorList>
    </citation>
    <scope>NUCLEOTIDE SEQUENCE [LARGE SCALE GENOMIC DNA]</scope>
    <source>
        <strain evidence="2 3">DSM 106830</strain>
    </source>
</reference>
<proteinExistence type="predicted"/>
<dbReference type="AlphaFoldDB" id="A0A858SXD8"/>
<dbReference type="SMART" id="SM00347">
    <property type="entry name" value="HTH_MARR"/>
    <property type="match status" value="1"/>
</dbReference>
<dbReference type="InterPro" id="IPR036388">
    <property type="entry name" value="WH-like_DNA-bd_sf"/>
</dbReference>
<dbReference type="Gene3D" id="1.10.10.10">
    <property type="entry name" value="Winged helix-like DNA-binding domain superfamily/Winged helix DNA-binding domain"/>
    <property type="match status" value="1"/>
</dbReference>
<feature type="domain" description="HTH marR-type" evidence="1">
    <location>
        <begin position="1"/>
        <end position="141"/>
    </location>
</feature>
<dbReference type="InterPro" id="IPR036390">
    <property type="entry name" value="WH_DNA-bd_sf"/>
</dbReference>
<organism evidence="2 3">
    <name type="scientific">Roseobacter ponti</name>
    <dbReference type="NCBI Taxonomy" id="1891787"/>
    <lineage>
        <taxon>Bacteria</taxon>
        <taxon>Pseudomonadati</taxon>
        <taxon>Pseudomonadota</taxon>
        <taxon>Alphaproteobacteria</taxon>
        <taxon>Rhodobacterales</taxon>
        <taxon>Roseobacteraceae</taxon>
        <taxon>Roseobacter</taxon>
    </lineage>
</organism>
<dbReference type="PANTHER" id="PTHR33164">
    <property type="entry name" value="TRANSCRIPTIONAL REGULATOR, MARR FAMILY"/>
    <property type="match status" value="1"/>
</dbReference>
<dbReference type="Proteomes" id="UP000503308">
    <property type="component" value="Chromosome"/>
</dbReference>
<dbReference type="InterPro" id="IPR039422">
    <property type="entry name" value="MarR/SlyA-like"/>
</dbReference>
<protein>
    <submittedName>
        <fullName evidence="2">MarR family transcriptional regulator</fullName>
    </submittedName>
</protein>
<dbReference type="Pfam" id="PF12802">
    <property type="entry name" value="MarR_2"/>
    <property type="match status" value="1"/>
</dbReference>
<evidence type="ECO:0000259" key="1">
    <source>
        <dbReference type="PROSITE" id="PS50995"/>
    </source>
</evidence>
<dbReference type="SUPFAM" id="SSF46785">
    <property type="entry name" value="Winged helix' DNA-binding domain"/>
    <property type="match status" value="1"/>
</dbReference>
<dbReference type="InterPro" id="IPR000835">
    <property type="entry name" value="HTH_MarR-typ"/>
</dbReference>
<gene>
    <name evidence="2" type="ORF">G3256_13505</name>
</gene>
<dbReference type="PANTHER" id="PTHR33164:SF43">
    <property type="entry name" value="HTH-TYPE TRANSCRIPTIONAL REPRESSOR YETL"/>
    <property type="match status" value="1"/>
</dbReference>
<keyword evidence="3" id="KW-1185">Reference proteome</keyword>
<evidence type="ECO:0000313" key="3">
    <source>
        <dbReference type="Proteomes" id="UP000503308"/>
    </source>
</evidence>
<dbReference type="RefSeq" id="WP_169641330.1">
    <property type="nucleotide sequence ID" value="NZ_CP048788.1"/>
</dbReference>
<dbReference type="EMBL" id="CP048788">
    <property type="protein sequence ID" value="QJF52111.1"/>
    <property type="molecule type" value="Genomic_DNA"/>
</dbReference>
<evidence type="ECO:0000313" key="2">
    <source>
        <dbReference type="EMBL" id="QJF52111.1"/>
    </source>
</evidence>
<dbReference type="GO" id="GO:0006950">
    <property type="term" value="P:response to stress"/>
    <property type="evidence" value="ECO:0007669"/>
    <property type="project" value="TreeGrafter"/>
</dbReference>
<sequence>MADDPGALFFEVFNEIGIIEQLSRTLLEARLPEGLIAPHFAVISHLVRRGDGRPPIEIARAFQVPKTSMTHTIKGLEGHGLVEVRPNPDDGRSKLVWLTPEGRSLRSDVVTTLAPDLHRLERGFDVTRLSAVLPVLRDLRIFLDDDRNHPVRHSGSY</sequence>
<dbReference type="PROSITE" id="PS50995">
    <property type="entry name" value="HTH_MARR_2"/>
    <property type="match status" value="1"/>
</dbReference>
<dbReference type="GO" id="GO:0003700">
    <property type="term" value="F:DNA-binding transcription factor activity"/>
    <property type="evidence" value="ECO:0007669"/>
    <property type="project" value="InterPro"/>
</dbReference>
<dbReference type="PRINTS" id="PR00598">
    <property type="entry name" value="HTHMARR"/>
</dbReference>
<dbReference type="KEGG" id="rpon:G3256_13505"/>
<name>A0A858SXD8_9RHOB</name>
<accession>A0A858SXD8</accession>